<dbReference type="EMBL" id="SOHK01000017">
    <property type="protein sequence ID" value="TFD64177.1"/>
    <property type="molecule type" value="Genomic_DNA"/>
</dbReference>
<reference evidence="2 3" key="1">
    <citation type="submission" date="2019-03" db="EMBL/GenBank/DDBJ databases">
        <title>Genomics of glacier-inhabiting Cryobacterium strains.</title>
        <authorList>
            <person name="Liu Q."/>
            <person name="Xin Y.-H."/>
        </authorList>
    </citation>
    <scope>NUCLEOTIDE SEQUENCE [LARGE SCALE GENOMIC DNA]</scope>
    <source>
        <strain evidence="2 3">Sr36</strain>
    </source>
</reference>
<dbReference type="InterPro" id="IPR036291">
    <property type="entry name" value="NAD(P)-bd_dom_sf"/>
</dbReference>
<dbReference type="Proteomes" id="UP000298154">
    <property type="component" value="Unassembled WGS sequence"/>
</dbReference>
<dbReference type="InterPro" id="IPR050177">
    <property type="entry name" value="Lipid_A_modif_metabolic_enz"/>
</dbReference>
<dbReference type="Pfam" id="PF01370">
    <property type="entry name" value="Epimerase"/>
    <property type="match status" value="1"/>
</dbReference>
<comment type="caution">
    <text evidence="2">The sequence shown here is derived from an EMBL/GenBank/DDBJ whole genome shotgun (WGS) entry which is preliminary data.</text>
</comment>
<feature type="domain" description="NAD-dependent epimerase/dehydratase" evidence="1">
    <location>
        <begin position="3"/>
        <end position="228"/>
    </location>
</feature>
<dbReference type="PANTHER" id="PTHR43245:SF51">
    <property type="entry name" value="SHORT CHAIN DEHYDROGENASE_REDUCTASE FAMILY 42E, MEMBER 2"/>
    <property type="match status" value="1"/>
</dbReference>
<sequence length="333" mass="34919">MRVLVTGASGFLGRAVAARISTAGHEVRTFQRRPSGVPGVEDVHGSITTVADTPYVGLAYAVSGMDAVVHLAAKVSLTGDPAEFEAVNVGGTGTVVQAARRAGVSRFVYVSSPSVAHAGRSIMGADALPASPEHARGDYARTKARAELLALAADAPEFSVVAVRPHLVWGPGDTQLIDRIVDRARRGRLPLLGHGAALIDTTYVDNAASAIHAALDAAPAVHGQSYVVTNGEPRPVAELLAGICGAAGVAAPTWRVPASAARMAGSVIEAVWRARPKGDGQVAEPPMTRFLAEQLSTAHWFDQRRTRASLLWTPSVSLDEGFRRLAAHYRSRP</sequence>
<accession>A0A4R9AKI0</accession>
<gene>
    <name evidence="2" type="ORF">E3T47_11750</name>
</gene>
<dbReference type="PANTHER" id="PTHR43245">
    <property type="entry name" value="BIFUNCTIONAL POLYMYXIN RESISTANCE PROTEIN ARNA"/>
    <property type="match status" value="1"/>
</dbReference>
<name>A0A4R9AKI0_9MICO</name>
<keyword evidence="3" id="KW-1185">Reference proteome</keyword>
<organism evidence="2 3">
    <name type="scientific">Cryobacterium ruanii</name>
    <dbReference type="NCBI Taxonomy" id="1259197"/>
    <lineage>
        <taxon>Bacteria</taxon>
        <taxon>Bacillati</taxon>
        <taxon>Actinomycetota</taxon>
        <taxon>Actinomycetes</taxon>
        <taxon>Micrococcales</taxon>
        <taxon>Microbacteriaceae</taxon>
        <taxon>Cryobacterium</taxon>
    </lineage>
</organism>
<dbReference type="Gene3D" id="3.40.50.720">
    <property type="entry name" value="NAD(P)-binding Rossmann-like Domain"/>
    <property type="match status" value="1"/>
</dbReference>
<dbReference type="SUPFAM" id="SSF51735">
    <property type="entry name" value="NAD(P)-binding Rossmann-fold domains"/>
    <property type="match status" value="1"/>
</dbReference>
<proteinExistence type="predicted"/>
<dbReference type="InterPro" id="IPR001509">
    <property type="entry name" value="Epimerase_deHydtase"/>
</dbReference>
<dbReference type="RefSeq" id="WP_134556264.1">
    <property type="nucleotide sequence ID" value="NZ_SOHK01000017.1"/>
</dbReference>
<dbReference type="AlphaFoldDB" id="A0A4R9AKI0"/>
<dbReference type="OrthoDB" id="3174087at2"/>
<evidence type="ECO:0000313" key="2">
    <source>
        <dbReference type="EMBL" id="TFD64177.1"/>
    </source>
</evidence>
<evidence type="ECO:0000259" key="1">
    <source>
        <dbReference type="Pfam" id="PF01370"/>
    </source>
</evidence>
<evidence type="ECO:0000313" key="3">
    <source>
        <dbReference type="Proteomes" id="UP000298154"/>
    </source>
</evidence>
<protein>
    <submittedName>
        <fullName evidence="2">NAD-dependent epimerase/dehydratase family protein</fullName>
    </submittedName>
</protein>